<proteinExistence type="predicted"/>
<protein>
    <recommendedName>
        <fullName evidence="4">Thymidine phosphorylase</fullName>
    </recommendedName>
</protein>
<feature type="compositionally biased region" description="Low complexity" evidence="1">
    <location>
        <begin position="231"/>
        <end position="246"/>
    </location>
</feature>
<name>A0A1H7QAU7_9GAMM</name>
<dbReference type="RefSeq" id="WP_074869156.1">
    <property type="nucleotide sequence ID" value="NZ_FOAS01000012.1"/>
</dbReference>
<evidence type="ECO:0000313" key="2">
    <source>
        <dbReference type="EMBL" id="SEL45006.1"/>
    </source>
</evidence>
<dbReference type="Pfam" id="PF07793">
    <property type="entry name" value="DUF1631"/>
    <property type="match status" value="1"/>
</dbReference>
<sequence>MTTRSTTSDNSSPAIANEQFRQLLAGSRQMLVSTLSERISESFGHVDQTLFEAADQAETNQVQTLFFDSMREIRSRRGEIERQFLRLIAENFADFLAGKVPPPRDLQGMEADELSLVQNEEYEEALQVTTMAQHVNNRCVQELFTLEQRLAVINNGRKPSDEANPFAARKIAQAFSDALRAHSFHPRIKQMLYVLFDQHVMSCLDELYKTLNQRLIDAGILPNLKYSARRAPSAPSKSAAPASNEAPNDDEQPSSAHASAPNNAPNQGAGAAQASSAHSAGGLSQGDGAALHAAAQAAAESLQMLSNLTSLIQTQRNQAPQAPIYGETRSISAYSPSDAQESFSIGELFSALDRLQESSARELPQNIHTAQKVAPVKQSLHEDLQQHSEKPGKVKVGDAEADVIDLVGMLFDYILDDDNLPDHFKTLLSHLHTPYLKIALQDKAVFSNHDHPARRLLNNLAQAGVLYGDSNDNQPLQAKIQWMVEKVIHEFKGELAMLEKLSEELDDFLTVQNRQAELVERRAVEAARGREKLLQARQDAESQIHQRLEGKNPPLLIRNFLELTWVDVLVFSQLRQGVASPAWQNALKVAEQLILGSSPLEAVALAQFKSTQAQLLDQVREGLEQVGGYQEDGIRRLLADLSTCFHAVQAKAPQIADKIKHDLPPSQLGSMLGEDAPATTPAKPSSELSAAAKARLKELDDLEFGTWFDIKHQQRLQRLKLSWFSPTTRKYMFVDQSGHRTLVMSREELAQALESQQACIIEPERKPLVDRALTTIYKVLQRITGRQAATAN</sequence>
<accession>A0A1H7QAU7</accession>
<evidence type="ECO:0000256" key="1">
    <source>
        <dbReference type="SAM" id="MobiDB-lite"/>
    </source>
</evidence>
<evidence type="ECO:0000313" key="3">
    <source>
        <dbReference type="Proteomes" id="UP000185766"/>
    </source>
</evidence>
<feature type="compositionally biased region" description="Basic and acidic residues" evidence="1">
    <location>
        <begin position="379"/>
        <end position="395"/>
    </location>
</feature>
<dbReference type="AlphaFoldDB" id="A0A1H7QAU7"/>
<feature type="compositionally biased region" description="Low complexity" evidence="1">
    <location>
        <begin position="253"/>
        <end position="282"/>
    </location>
</feature>
<keyword evidence="3" id="KW-1185">Reference proteome</keyword>
<gene>
    <name evidence="2" type="ORF">SAMN05216214_11288</name>
</gene>
<dbReference type="EMBL" id="FOAS01000012">
    <property type="protein sequence ID" value="SEL45006.1"/>
    <property type="molecule type" value="Genomic_DNA"/>
</dbReference>
<reference evidence="2 3" key="1">
    <citation type="submission" date="2016-10" db="EMBL/GenBank/DDBJ databases">
        <authorList>
            <person name="de Groot N.N."/>
        </authorList>
    </citation>
    <scope>NUCLEOTIDE SEQUENCE [LARGE SCALE GENOMIC DNA]</scope>
    <source>
        <strain evidence="2 3">JCM 19513</strain>
    </source>
</reference>
<feature type="region of interest" description="Disordered" evidence="1">
    <location>
        <begin position="376"/>
        <end position="395"/>
    </location>
</feature>
<organism evidence="2 3">
    <name type="scientific">Atopomonas hussainii</name>
    <dbReference type="NCBI Taxonomy" id="1429083"/>
    <lineage>
        <taxon>Bacteria</taxon>
        <taxon>Pseudomonadati</taxon>
        <taxon>Pseudomonadota</taxon>
        <taxon>Gammaproteobacteria</taxon>
        <taxon>Pseudomonadales</taxon>
        <taxon>Pseudomonadaceae</taxon>
        <taxon>Atopomonas</taxon>
    </lineage>
</organism>
<dbReference type="InterPro" id="IPR012434">
    <property type="entry name" value="DUF1631"/>
</dbReference>
<feature type="region of interest" description="Disordered" evidence="1">
    <location>
        <begin position="231"/>
        <end position="286"/>
    </location>
</feature>
<dbReference type="Proteomes" id="UP000185766">
    <property type="component" value="Unassembled WGS sequence"/>
</dbReference>
<dbReference type="STRING" id="1429083.GCA_001885685_00336"/>
<evidence type="ECO:0008006" key="4">
    <source>
        <dbReference type="Google" id="ProtNLM"/>
    </source>
</evidence>
<feature type="region of interest" description="Disordered" evidence="1">
    <location>
        <begin position="666"/>
        <end position="686"/>
    </location>
</feature>